<gene>
    <name evidence="1" type="ORF">DSL64_06170</name>
</gene>
<dbReference type="AlphaFoldDB" id="A0A3D8YF39"/>
<name>A0A3D8YF39_9BACT</name>
<dbReference type="Proteomes" id="UP000256373">
    <property type="component" value="Unassembled WGS sequence"/>
</dbReference>
<evidence type="ECO:0008006" key="3">
    <source>
        <dbReference type="Google" id="ProtNLM"/>
    </source>
</evidence>
<reference evidence="1 2" key="1">
    <citation type="submission" date="2018-07" db="EMBL/GenBank/DDBJ databases">
        <title>Dyadobacter roseus sp. nov., isolated from rose rhizosphere soil.</title>
        <authorList>
            <person name="Chen L."/>
        </authorList>
    </citation>
    <scope>NUCLEOTIDE SEQUENCE [LARGE SCALE GENOMIC DNA]</scope>
    <source>
        <strain evidence="1 2">RS19</strain>
    </source>
</reference>
<dbReference type="EMBL" id="QNUL01000003">
    <property type="protein sequence ID" value="REA63198.1"/>
    <property type="molecule type" value="Genomic_DNA"/>
</dbReference>
<sequence>MFNLFVLQTILFLTPEVFGSIQSSHSTNDYVLGNHVIIERTIGQLNKIKTIRYHQVFDQKSEKENRSDHVENDIYIEFLPAVEPVGFKFYTATRDYTTIYDGQKIYSLDTKTGKNAVTEKPVKSNFSGLTFIYNSIPAIKSNLPMILNDKEIAKTISVSKMGDFYLISFSMKRSVLDRLGGIRQLERDGTVTYEVTIDANTFLPSKMQMENRKNKVLQVTTFSDISVDSDCSHLFKAE</sequence>
<dbReference type="Gene3D" id="2.50.20.10">
    <property type="entry name" value="Lipoprotein localisation LolA/LolB/LppX"/>
    <property type="match status" value="1"/>
</dbReference>
<keyword evidence="2" id="KW-1185">Reference proteome</keyword>
<protein>
    <recommendedName>
        <fullName evidence="3">Outer membrane lipoprotein carrier protein LolA</fullName>
    </recommendedName>
</protein>
<dbReference type="OrthoDB" id="9815205at2"/>
<accession>A0A3D8YF39</accession>
<organism evidence="1 2">
    <name type="scientific">Dyadobacter luteus</name>
    <dbReference type="NCBI Taxonomy" id="2259619"/>
    <lineage>
        <taxon>Bacteria</taxon>
        <taxon>Pseudomonadati</taxon>
        <taxon>Bacteroidota</taxon>
        <taxon>Cytophagia</taxon>
        <taxon>Cytophagales</taxon>
        <taxon>Spirosomataceae</taxon>
        <taxon>Dyadobacter</taxon>
    </lineage>
</organism>
<evidence type="ECO:0000313" key="2">
    <source>
        <dbReference type="Proteomes" id="UP000256373"/>
    </source>
</evidence>
<dbReference type="RefSeq" id="WP_115829786.1">
    <property type="nucleotide sequence ID" value="NZ_QNUL01000003.1"/>
</dbReference>
<comment type="caution">
    <text evidence="1">The sequence shown here is derived from an EMBL/GenBank/DDBJ whole genome shotgun (WGS) entry which is preliminary data.</text>
</comment>
<evidence type="ECO:0000313" key="1">
    <source>
        <dbReference type="EMBL" id="REA63198.1"/>
    </source>
</evidence>
<proteinExistence type="predicted"/>